<protein>
    <submittedName>
        <fullName evidence="2">Uncharacterized protein</fullName>
    </submittedName>
</protein>
<keyword evidence="1" id="KW-0472">Membrane</keyword>
<evidence type="ECO:0000256" key="1">
    <source>
        <dbReference type="SAM" id="Phobius"/>
    </source>
</evidence>
<keyword evidence="1" id="KW-1133">Transmembrane helix</keyword>
<dbReference type="AlphaFoldDB" id="A0A401NJG9"/>
<dbReference type="Proteomes" id="UP000288216">
    <property type="component" value="Unassembled WGS sequence"/>
</dbReference>
<evidence type="ECO:0000313" key="2">
    <source>
        <dbReference type="EMBL" id="GCB61012.1"/>
    </source>
</evidence>
<dbReference type="STRING" id="75743.A0A401NJG9"/>
<dbReference type="OrthoDB" id="5804959at2759"/>
<keyword evidence="1" id="KW-0812">Transmembrane</keyword>
<sequence>MLTINSFNLSTSQVKATLLDQSGVELRLTGFYKKEEHHLLLELYKIHGPVEMFVHKFKNDNLALDGYVSAEASGSTFVYQGFVQGKDFGQFGLQRIDLHILEPGTDSIGHHLSTSSSSVAVAILVPFFALITAGFILYLYKHRKRPKVPFNGFAGHENTNGRATFENPMYDRNVQPSDIVANEIEVTVSTVCTAV</sequence>
<accession>A0A401NJG9</accession>
<gene>
    <name evidence="2" type="ORF">scyTo_0006973</name>
</gene>
<reference evidence="2 3" key="1">
    <citation type="journal article" date="2018" name="Nat. Ecol. Evol.">
        <title>Shark genomes provide insights into elasmobranch evolution and the origin of vertebrates.</title>
        <authorList>
            <person name="Hara Y"/>
            <person name="Yamaguchi K"/>
            <person name="Onimaru K"/>
            <person name="Kadota M"/>
            <person name="Koyanagi M"/>
            <person name="Keeley SD"/>
            <person name="Tatsumi K"/>
            <person name="Tanaka K"/>
            <person name="Motone F"/>
            <person name="Kageyama Y"/>
            <person name="Nozu R"/>
            <person name="Adachi N"/>
            <person name="Nishimura O"/>
            <person name="Nakagawa R"/>
            <person name="Tanegashima C"/>
            <person name="Kiyatake I"/>
            <person name="Matsumoto R"/>
            <person name="Murakumo K"/>
            <person name="Nishida K"/>
            <person name="Terakita A"/>
            <person name="Kuratani S"/>
            <person name="Sato K"/>
            <person name="Hyodo S Kuraku.S."/>
        </authorList>
    </citation>
    <scope>NUCLEOTIDE SEQUENCE [LARGE SCALE GENOMIC DNA]</scope>
</reference>
<keyword evidence="3" id="KW-1185">Reference proteome</keyword>
<name>A0A401NJG9_SCYTO</name>
<feature type="transmembrane region" description="Helical" evidence="1">
    <location>
        <begin position="119"/>
        <end position="140"/>
    </location>
</feature>
<comment type="caution">
    <text evidence="2">The sequence shown here is derived from an EMBL/GenBank/DDBJ whole genome shotgun (WGS) entry which is preliminary data.</text>
</comment>
<evidence type="ECO:0000313" key="3">
    <source>
        <dbReference type="Proteomes" id="UP000288216"/>
    </source>
</evidence>
<proteinExistence type="predicted"/>
<organism evidence="2 3">
    <name type="scientific">Scyliorhinus torazame</name>
    <name type="common">Cloudy catshark</name>
    <name type="synonym">Catulus torazame</name>
    <dbReference type="NCBI Taxonomy" id="75743"/>
    <lineage>
        <taxon>Eukaryota</taxon>
        <taxon>Metazoa</taxon>
        <taxon>Chordata</taxon>
        <taxon>Craniata</taxon>
        <taxon>Vertebrata</taxon>
        <taxon>Chondrichthyes</taxon>
        <taxon>Elasmobranchii</taxon>
        <taxon>Galeomorphii</taxon>
        <taxon>Galeoidea</taxon>
        <taxon>Carcharhiniformes</taxon>
        <taxon>Scyliorhinidae</taxon>
        <taxon>Scyliorhinus</taxon>
    </lineage>
</organism>
<dbReference type="OMA" id="LYKIHGP"/>
<dbReference type="EMBL" id="BFAA01002443">
    <property type="protein sequence ID" value="GCB61012.1"/>
    <property type="molecule type" value="Genomic_DNA"/>
</dbReference>